<dbReference type="AlphaFoldDB" id="A0A2A2KYH1"/>
<proteinExistence type="predicted"/>
<reference evidence="1 2" key="1">
    <citation type="journal article" date="2017" name="Curr. Biol.">
        <title>Genome architecture and evolution of a unichromosomal asexual nematode.</title>
        <authorList>
            <person name="Fradin H."/>
            <person name="Zegar C."/>
            <person name="Gutwein M."/>
            <person name="Lucas J."/>
            <person name="Kovtun M."/>
            <person name="Corcoran D."/>
            <person name="Baugh L.R."/>
            <person name="Kiontke K."/>
            <person name="Gunsalus K."/>
            <person name="Fitch D.H."/>
            <person name="Piano F."/>
        </authorList>
    </citation>
    <scope>NUCLEOTIDE SEQUENCE [LARGE SCALE GENOMIC DNA]</scope>
    <source>
        <strain evidence="1">PF1309</strain>
    </source>
</reference>
<evidence type="ECO:0000313" key="1">
    <source>
        <dbReference type="EMBL" id="PAV78889.1"/>
    </source>
</evidence>
<gene>
    <name evidence="1" type="ORF">WR25_13197</name>
</gene>
<organism evidence="1 2">
    <name type="scientific">Diploscapter pachys</name>
    <dbReference type="NCBI Taxonomy" id="2018661"/>
    <lineage>
        <taxon>Eukaryota</taxon>
        <taxon>Metazoa</taxon>
        <taxon>Ecdysozoa</taxon>
        <taxon>Nematoda</taxon>
        <taxon>Chromadorea</taxon>
        <taxon>Rhabditida</taxon>
        <taxon>Rhabditina</taxon>
        <taxon>Rhabditomorpha</taxon>
        <taxon>Rhabditoidea</taxon>
        <taxon>Rhabditidae</taxon>
        <taxon>Diploscapter</taxon>
    </lineage>
</organism>
<protein>
    <submittedName>
        <fullName evidence="1">Uncharacterized protein</fullName>
    </submittedName>
</protein>
<dbReference type="EMBL" id="LIAE01007496">
    <property type="protein sequence ID" value="PAV78889.1"/>
    <property type="molecule type" value="Genomic_DNA"/>
</dbReference>
<keyword evidence="2" id="KW-1185">Reference proteome</keyword>
<sequence>MHLQMIHECNIPQNEDPTVKITPKSTIELWQPASRTTLFNRYFTGKIVGFSSGRKTTTDRLIHDVYVAMGDAVFRVGVYSELFNSSEVKPFIQKESIWKFERFGCKEFYHSKCWTPTALNERIEFVAVTKGDHPSLMKRISEGVSIRSITFSCACYPPFNRGFRGIDEDSREILKDCLIIFVKNYIRGVHGIILQPPETILNEGDSLDKVIKVVLVIGTEDGAKGYLVVDRREDDVYMEMEDANFLANLQPGMEIVGSNGASSRYDGARAITIKNPKAVDVIIEENGVLGMPPQANYNFVALDIGPTLPKRRKSDLA</sequence>
<evidence type="ECO:0000313" key="2">
    <source>
        <dbReference type="Proteomes" id="UP000218231"/>
    </source>
</evidence>
<dbReference type="Proteomes" id="UP000218231">
    <property type="component" value="Unassembled WGS sequence"/>
</dbReference>
<name>A0A2A2KYH1_9BILA</name>
<comment type="caution">
    <text evidence="1">The sequence shown here is derived from an EMBL/GenBank/DDBJ whole genome shotgun (WGS) entry which is preliminary data.</text>
</comment>
<accession>A0A2A2KYH1</accession>